<evidence type="ECO:0000313" key="2">
    <source>
        <dbReference type="Proteomes" id="UP000789396"/>
    </source>
</evidence>
<dbReference type="Proteomes" id="UP000789396">
    <property type="component" value="Unassembled WGS sequence"/>
</dbReference>
<gene>
    <name evidence="1" type="ORF">RFULGI_LOCUS1474</name>
</gene>
<organism evidence="1 2">
    <name type="scientific">Racocetra fulgida</name>
    <dbReference type="NCBI Taxonomy" id="60492"/>
    <lineage>
        <taxon>Eukaryota</taxon>
        <taxon>Fungi</taxon>
        <taxon>Fungi incertae sedis</taxon>
        <taxon>Mucoromycota</taxon>
        <taxon>Glomeromycotina</taxon>
        <taxon>Glomeromycetes</taxon>
        <taxon>Diversisporales</taxon>
        <taxon>Gigasporaceae</taxon>
        <taxon>Racocetra</taxon>
    </lineage>
</organism>
<name>A0A9N8Z7S9_9GLOM</name>
<sequence>ACLDGFFNVFNDFVETLEINLISDHLLPPNIILFVREGIQRGRFSSGTEYLVPLNTNIEKWIHDFKRTEYNAGNIELQYTYKCH</sequence>
<reference evidence="1" key="1">
    <citation type="submission" date="2021-06" db="EMBL/GenBank/DDBJ databases">
        <authorList>
            <person name="Kallberg Y."/>
            <person name="Tangrot J."/>
            <person name="Rosling A."/>
        </authorList>
    </citation>
    <scope>NUCLEOTIDE SEQUENCE</scope>
    <source>
        <strain evidence="1">IN212</strain>
    </source>
</reference>
<dbReference type="AlphaFoldDB" id="A0A9N8Z7S9"/>
<comment type="caution">
    <text evidence="1">The sequence shown here is derived from an EMBL/GenBank/DDBJ whole genome shotgun (WGS) entry which is preliminary data.</text>
</comment>
<keyword evidence="2" id="KW-1185">Reference proteome</keyword>
<accession>A0A9N8Z7S9</accession>
<evidence type="ECO:0000313" key="1">
    <source>
        <dbReference type="EMBL" id="CAG8479476.1"/>
    </source>
</evidence>
<dbReference type="OrthoDB" id="10474338at2759"/>
<proteinExistence type="predicted"/>
<dbReference type="EMBL" id="CAJVPZ010000908">
    <property type="protein sequence ID" value="CAG8479476.1"/>
    <property type="molecule type" value="Genomic_DNA"/>
</dbReference>
<protein>
    <submittedName>
        <fullName evidence="1">11636_t:CDS:1</fullName>
    </submittedName>
</protein>
<feature type="non-terminal residue" evidence="1">
    <location>
        <position position="1"/>
    </location>
</feature>